<dbReference type="Proteomes" id="UP000317267">
    <property type="component" value="Unassembled WGS sequence"/>
</dbReference>
<reference evidence="4 6" key="2">
    <citation type="submission" date="2019-06" db="EMBL/GenBank/DDBJ databases">
        <title>Pseudomonas bimorpha sp. nov. isolated from bovine raw milk and skim milk concentrate.</title>
        <authorList>
            <person name="Hofmann K."/>
            <person name="Huptas C."/>
            <person name="Doll E."/>
            <person name="Scherer S."/>
            <person name="Wenning M."/>
        </authorList>
    </citation>
    <scope>NUCLEOTIDE SEQUENCE [LARGE SCALE GENOMIC DNA]</scope>
    <source>
        <strain evidence="4 6">DSM 17515</strain>
    </source>
</reference>
<feature type="domain" description="AB hydrolase-1" evidence="2">
    <location>
        <begin position="143"/>
        <end position="200"/>
    </location>
</feature>
<dbReference type="RefSeq" id="WP_090406082.1">
    <property type="nucleotide sequence ID" value="NZ_CAUSAB010000026.1"/>
</dbReference>
<dbReference type="Gene3D" id="3.40.50.1820">
    <property type="entry name" value="alpha/beta hydrolase"/>
    <property type="match status" value="1"/>
</dbReference>
<sequence length="249" mass="27855">MNVTKHLACGCLWLMANLGQAEPLIKPTAIDWLLDCPLPSVERLDPEVLSRTQCGIVTVPLNYAVPRQGKQRLYLTRVGARDPLNREGLVFAQAGDTPPKDHVSTFAIHLASRWHRYSTQAYRTLLNRYDVIELGPRDLTQEHDVEQAVRDMEYVRAQLGDAQLHYLGDTSATRLGSRYAARFPDRVARMVLVNAEHDMAGTLKVEQLRLKEPAKPDAGGCINRWVGDFLAFGKKPPPSTRCLDADGTQ</sequence>
<dbReference type="InterPro" id="IPR029058">
    <property type="entry name" value="AB_hydrolase_fold"/>
</dbReference>
<dbReference type="Proteomes" id="UP000198740">
    <property type="component" value="Unassembled WGS sequence"/>
</dbReference>
<protein>
    <submittedName>
        <fullName evidence="3 4">Alpha/beta hydrolase</fullName>
    </submittedName>
</protein>
<evidence type="ECO:0000313" key="4">
    <source>
        <dbReference type="EMBL" id="TWR56245.1"/>
    </source>
</evidence>
<accession>A0A1H1HYR7</accession>
<dbReference type="AlphaFoldDB" id="A0A1H1HYR7"/>
<comment type="caution">
    <text evidence="4">The sequence shown here is derived from an EMBL/GenBank/DDBJ whole genome shotgun (WGS) entry which is preliminary data.</text>
</comment>
<organism evidence="4 6">
    <name type="scientific">Pseudomonas grimontii</name>
    <dbReference type="NCBI Taxonomy" id="129847"/>
    <lineage>
        <taxon>Bacteria</taxon>
        <taxon>Pseudomonadati</taxon>
        <taxon>Pseudomonadota</taxon>
        <taxon>Gammaproteobacteria</taxon>
        <taxon>Pseudomonadales</taxon>
        <taxon>Pseudomonadaceae</taxon>
        <taxon>Pseudomonas</taxon>
    </lineage>
</organism>
<keyword evidence="1" id="KW-0732">Signal</keyword>
<evidence type="ECO:0000259" key="2">
    <source>
        <dbReference type="Pfam" id="PF00561"/>
    </source>
</evidence>
<proteinExistence type="predicted"/>
<dbReference type="GO" id="GO:0016787">
    <property type="term" value="F:hydrolase activity"/>
    <property type="evidence" value="ECO:0007669"/>
    <property type="project" value="UniProtKB-KW"/>
</dbReference>
<dbReference type="OrthoDB" id="5519806at2"/>
<reference evidence="3 5" key="1">
    <citation type="submission" date="2016-10" db="EMBL/GenBank/DDBJ databases">
        <authorList>
            <person name="Varghese N."/>
            <person name="Submissions S."/>
        </authorList>
    </citation>
    <scope>NUCLEOTIDE SEQUENCE [LARGE SCALE GENOMIC DNA]</scope>
    <source>
        <strain evidence="3 5">BS2976</strain>
    </source>
</reference>
<dbReference type="EMBL" id="FNKM01000002">
    <property type="protein sequence ID" value="SDR30540.1"/>
    <property type="molecule type" value="Genomic_DNA"/>
</dbReference>
<keyword evidence="5" id="KW-1185">Reference proteome</keyword>
<evidence type="ECO:0000313" key="5">
    <source>
        <dbReference type="Proteomes" id="UP000198740"/>
    </source>
</evidence>
<feature type="chain" id="PRO_5044371567" evidence="1">
    <location>
        <begin position="22"/>
        <end position="249"/>
    </location>
</feature>
<gene>
    <name evidence="4" type="ORF">FIV39_29790</name>
    <name evidence="3" type="ORF">SAMN04490186_4926</name>
</gene>
<dbReference type="Pfam" id="PF00561">
    <property type="entry name" value="Abhydrolase_1"/>
    <property type="match status" value="1"/>
</dbReference>
<keyword evidence="4" id="KW-0378">Hydrolase</keyword>
<dbReference type="SUPFAM" id="SSF53474">
    <property type="entry name" value="alpha/beta-Hydrolases"/>
    <property type="match status" value="1"/>
</dbReference>
<dbReference type="InterPro" id="IPR000073">
    <property type="entry name" value="AB_hydrolase_1"/>
</dbReference>
<evidence type="ECO:0000313" key="3">
    <source>
        <dbReference type="EMBL" id="SDR30540.1"/>
    </source>
</evidence>
<evidence type="ECO:0000313" key="6">
    <source>
        <dbReference type="Proteomes" id="UP000317267"/>
    </source>
</evidence>
<feature type="signal peptide" evidence="1">
    <location>
        <begin position="1"/>
        <end position="21"/>
    </location>
</feature>
<dbReference type="EMBL" id="VFES01000030">
    <property type="protein sequence ID" value="TWR56245.1"/>
    <property type="molecule type" value="Genomic_DNA"/>
</dbReference>
<evidence type="ECO:0000256" key="1">
    <source>
        <dbReference type="SAM" id="SignalP"/>
    </source>
</evidence>
<name>A0A1H1HYR7_9PSED</name>